<sequence>MKRFPQFELSYETISHKKVSLNYNITLAIPAGKKFFAWFTFYKNMDVCYLMELNRDKKVSKITRINTIFQPCLSLGSVLYGTILENTDPADEKKFFVIEDIFSYKGISIGSFLFSEKLGYLHDFMKNQIVQKFTHKNGLVFALPSLWYNYQSGDFECNINIPEKISGEIGYTIHHLQYRMLSHVAPYLNISLTRKINTNTNVQKEIDTKQTPFVCKPVIDFSKPQYKYPTTFHVIADIQFDIYHLFAFGKNKSLVYYNVACIPDYKTSIFMNGLFRNIRENKNLDYIEESDDEDDFENVAEDRYVDVNKTLLIECIFSPKFKKWIPKRVMPNGSMVVHINKLANTFNQ</sequence>
<accession>A0A6C0ERE0</accession>
<reference evidence="1" key="1">
    <citation type="journal article" date="2020" name="Nature">
        <title>Giant virus diversity and host interactions through global metagenomics.</title>
        <authorList>
            <person name="Schulz F."/>
            <person name="Roux S."/>
            <person name="Paez-Espino D."/>
            <person name="Jungbluth S."/>
            <person name="Walsh D.A."/>
            <person name="Denef V.J."/>
            <person name="McMahon K.D."/>
            <person name="Konstantinidis K.T."/>
            <person name="Eloe-Fadrosh E.A."/>
            <person name="Kyrpides N.C."/>
            <person name="Woyke T."/>
        </authorList>
    </citation>
    <scope>NUCLEOTIDE SEQUENCE</scope>
    <source>
        <strain evidence="1">GVMAG-M-3300009155-48</strain>
    </source>
</reference>
<dbReference type="EMBL" id="MN738924">
    <property type="protein sequence ID" value="QHT31597.1"/>
    <property type="molecule type" value="Genomic_DNA"/>
</dbReference>
<dbReference type="AlphaFoldDB" id="A0A6C0ERE0"/>
<name>A0A6C0ERE0_9ZZZZ</name>
<organism evidence="1">
    <name type="scientific">viral metagenome</name>
    <dbReference type="NCBI Taxonomy" id="1070528"/>
    <lineage>
        <taxon>unclassified sequences</taxon>
        <taxon>metagenomes</taxon>
        <taxon>organismal metagenomes</taxon>
    </lineage>
</organism>
<proteinExistence type="predicted"/>
<evidence type="ECO:0000313" key="1">
    <source>
        <dbReference type="EMBL" id="QHT31597.1"/>
    </source>
</evidence>
<protein>
    <submittedName>
        <fullName evidence="1">Uncharacterized protein</fullName>
    </submittedName>
</protein>